<accession>W7ECJ7</accession>
<reference evidence="3 4" key="1">
    <citation type="journal article" date="2013" name="PLoS Genet.">
        <title>Comparative genome structure, secondary metabolite, and effector coding capacity across Cochliobolus pathogens.</title>
        <authorList>
            <person name="Condon B.J."/>
            <person name="Leng Y."/>
            <person name="Wu D."/>
            <person name="Bushley K.E."/>
            <person name="Ohm R.A."/>
            <person name="Otillar R."/>
            <person name="Martin J."/>
            <person name="Schackwitz W."/>
            <person name="Grimwood J."/>
            <person name="MohdZainudin N."/>
            <person name="Xue C."/>
            <person name="Wang R."/>
            <person name="Manning V.A."/>
            <person name="Dhillon B."/>
            <person name="Tu Z.J."/>
            <person name="Steffenson B.J."/>
            <person name="Salamov A."/>
            <person name="Sun H."/>
            <person name="Lowry S."/>
            <person name="LaButti K."/>
            <person name="Han J."/>
            <person name="Copeland A."/>
            <person name="Lindquist E."/>
            <person name="Barry K."/>
            <person name="Schmutz J."/>
            <person name="Baker S.E."/>
            <person name="Ciuffetti L.M."/>
            <person name="Grigoriev I.V."/>
            <person name="Zhong S."/>
            <person name="Turgeon B.G."/>
        </authorList>
    </citation>
    <scope>NUCLEOTIDE SEQUENCE [LARGE SCALE GENOMIC DNA]</scope>
    <source>
        <strain evidence="3 4">FI3</strain>
    </source>
</reference>
<keyword evidence="2" id="KW-1133">Transmembrane helix</keyword>
<organism evidence="3 4">
    <name type="scientific">Bipolaris victoriae (strain FI3)</name>
    <name type="common">Victoria blight of oats agent</name>
    <name type="synonym">Cochliobolus victoriae</name>
    <dbReference type="NCBI Taxonomy" id="930091"/>
    <lineage>
        <taxon>Eukaryota</taxon>
        <taxon>Fungi</taxon>
        <taxon>Dikarya</taxon>
        <taxon>Ascomycota</taxon>
        <taxon>Pezizomycotina</taxon>
        <taxon>Dothideomycetes</taxon>
        <taxon>Pleosporomycetidae</taxon>
        <taxon>Pleosporales</taxon>
        <taxon>Pleosporineae</taxon>
        <taxon>Pleosporaceae</taxon>
        <taxon>Bipolaris</taxon>
    </lineage>
</organism>
<dbReference type="RefSeq" id="XP_014551455.1">
    <property type="nucleotide sequence ID" value="XM_014695969.1"/>
</dbReference>
<keyword evidence="2" id="KW-0812">Transmembrane</keyword>
<dbReference type="GeneID" id="26252510"/>
<evidence type="ECO:0000256" key="1">
    <source>
        <dbReference type="SAM" id="MobiDB-lite"/>
    </source>
</evidence>
<gene>
    <name evidence="3" type="ORF">COCVIDRAFT_20289</name>
</gene>
<dbReference type="EMBL" id="KI968829">
    <property type="protein sequence ID" value="EUN21892.1"/>
    <property type="molecule type" value="Genomic_DNA"/>
</dbReference>
<feature type="compositionally biased region" description="Basic and acidic residues" evidence="1">
    <location>
        <begin position="115"/>
        <end position="124"/>
    </location>
</feature>
<dbReference type="AlphaFoldDB" id="W7ECJ7"/>
<evidence type="ECO:0000313" key="4">
    <source>
        <dbReference type="Proteomes" id="UP000054337"/>
    </source>
</evidence>
<dbReference type="HOGENOM" id="CLU_1643407_0_0_1"/>
<feature type="transmembrane region" description="Helical" evidence="2">
    <location>
        <begin position="42"/>
        <end position="63"/>
    </location>
</feature>
<sequence length="161" mass="16781">MPAISHSIFIHNSTGQGIGSGNETGMMPAGTYIQATQGEAQWWIYLVGAVGVIGGVATVFMCVDTIWFRDARQAGHATPSVPAAPTAPGAPNDHEMNVIHQPSSPYEMAAAATEPQRERNRRNELNANGQGEAGTGIFISGDGITAGQLVEPEVAIPADQA</sequence>
<evidence type="ECO:0000313" key="3">
    <source>
        <dbReference type="EMBL" id="EUN21892.1"/>
    </source>
</evidence>
<keyword evidence="4" id="KW-1185">Reference proteome</keyword>
<feature type="compositionally biased region" description="Low complexity" evidence="1">
    <location>
        <begin position="77"/>
        <end position="91"/>
    </location>
</feature>
<proteinExistence type="predicted"/>
<dbReference type="Proteomes" id="UP000054337">
    <property type="component" value="Unassembled WGS sequence"/>
</dbReference>
<evidence type="ECO:0000256" key="2">
    <source>
        <dbReference type="SAM" id="Phobius"/>
    </source>
</evidence>
<keyword evidence="2" id="KW-0472">Membrane</keyword>
<name>W7ECJ7_BIPV3</name>
<protein>
    <submittedName>
        <fullName evidence="3">Uncharacterized protein</fullName>
    </submittedName>
</protein>
<feature type="region of interest" description="Disordered" evidence="1">
    <location>
        <begin position="77"/>
        <end position="139"/>
    </location>
</feature>